<dbReference type="HOGENOM" id="CLU_020120_1_2_5"/>
<reference evidence="5 6" key="1">
    <citation type="journal article" date="2007" name="J. Bacteriol.">
        <title>Genome sequence analysis of the emerging human pathogenic acetic acid bacterium Granulibacter bethesdensis.</title>
        <authorList>
            <person name="Greenberg D.E."/>
            <person name="Porcella S.F."/>
            <person name="Zelazny A.M."/>
            <person name="Virtaneva K."/>
            <person name="Sturdevant D.E."/>
            <person name="Kupko J.J.III."/>
            <person name="Barbian K.D."/>
            <person name="Babar A."/>
            <person name="Dorward D.W."/>
            <person name="Holland S.M."/>
        </authorList>
    </citation>
    <scope>NUCLEOTIDE SEQUENCE [LARGE SCALE GENOMIC DNA]</scope>
    <source>
        <strain evidence="6">ATCC BAA-1260 / CGDNIH1</strain>
    </source>
</reference>
<dbReference type="PANTHER" id="PTHR43343">
    <property type="entry name" value="PEPTIDASE S12"/>
    <property type="match status" value="1"/>
</dbReference>
<dbReference type="GO" id="GO:0006508">
    <property type="term" value="P:proteolysis"/>
    <property type="evidence" value="ECO:0007669"/>
    <property type="project" value="UniProtKB-KW"/>
</dbReference>
<feature type="domain" description="PDZ" evidence="4">
    <location>
        <begin position="267"/>
        <end position="335"/>
    </location>
</feature>
<evidence type="ECO:0000256" key="2">
    <source>
        <dbReference type="ARBA" id="ARBA00022801"/>
    </source>
</evidence>
<dbReference type="PRINTS" id="PR00834">
    <property type="entry name" value="PROTEASES2C"/>
</dbReference>
<protein>
    <submittedName>
        <fullName evidence="5">Endopeptidase degP</fullName>
        <ecNumber evidence="5">3.4.21.-</ecNumber>
    </submittedName>
</protein>
<proteinExistence type="predicted"/>
<accession>Q0BVV7</accession>
<keyword evidence="3" id="KW-0732">Signal</keyword>
<dbReference type="Gene3D" id="2.40.10.120">
    <property type="match status" value="1"/>
</dbReference>
<dbReference type="PANTHER" id="PTHR43343:SF3">
    <property type="entry name" value="PROTEASE DO-LIKE 8, CHLOROPLASTIC"/>
    <property type="match status" value="1"/>
</dbReference>
<dbReference type="Pfam" id="PF13365">
    <property type="entry name" value="Trypsin_2"/>
    <property type="match status" value="1"/>
</dbReference>
<dbReference type="InterPro" id="IPR001478">
    <property type="entry name" value="PDZ"/>
</dbReference>
<dbReference type="InterPro" id="IPR051201">
    <property type="entry name" value="Chloro_Bact_Ser_Proteases"/>
</dbReference>
<evidence type="ECO:0000313" key="6">
    <source>
        <dbReference type="Proteomes" id="UP000001963"/>
    </source>
</evidence>
<dbReference type="AlphaFoldDB" id="Q0BVV7"/>
<evidence type="ECO:0000256" key="1">
    <source>
        <dbReference type="ARBA" id="ARBA00022670"/>
    </source>
</evidence>
<dbReference type="Pfam" id="PF13180">
    <property type="entry name" value="PDZ_2"/>
    <property type="match status" value="1"/>
</dbReference>
<dbReference type="EMBL" id="CP000394">
    <property type="protein sequence ID" value="ABI61045.1"/>
    <property type="molecule type" value="Genomic_DNA"/>
</dbReference>
<dbReference type="SUPFAM" id="SSF50494">
    <property type="entry name" value="Trypsin-like serine proteases"/>
    <property type="match status" value="1"/>
</dbReference>
<dbReference type="STRING" id="391165.GbCGDNIH1_0147"/>
<dbReference type="Proteomes" id="UP000001963">
    <property type="component" value="Chromosome"/>
</dbReference>
<keyword evidence="1" id="KW-0645">Protease</keyword>
<gene>
    <name evidence="5" type="ordered locus">GbCGDNIH1_0147</name>
</gene>
<dbReference type="InterPro" id="IPR036034">
    <property type="entry name" value="PDZ_sf"/>
</dbReference>
<feature type="signal peptide" evidence="3">
    <location>
        <begin position="1"/>
        <end position="42"/>
    </location>
</feature>
<dbReference type="GO" id="GO:0004252">
    <property type="term" value="F:serine-type endopeptidase activity"/>
    <property type="evidence" value="ECO:0007669"/>
    <property type="project" value="InterPro"/>
</dbReference>
<dbReference type="EC" id="3.4.21.-" evidence="5"/>
<dbReference type="InterPro" id="IPR001940">
    <property type="entry name" value="Peptidase_S1C"/>
</dbReference>
<dbReference type="OrthoDB" id="9758917at2"/>
<dbReference type="Gene3D" id="2.30.42.10">
    <property type="match status" value="1"/>
</dbReference>
<evidence type="ECO:0000256" key="3">
    <source>
        <dbReference type="SAM" id="SignalP"/>
    </source>
</evidence>
<name>Q0BVV7_GRABC</name>
<feature type="chain" id="PRO_5004169484" evidence="3">
    <location>
        <begin position="43"/>
        <end position="372"/>
    </location>
</feature>
<dbReference type="SMART" id="SM00228">
    <property type="entry name" value="PDZ"/>
    <property type="match status" value="1"/>
</dbReference>
<dbReference type="eggNOG" id="COG0265">
    <property type="taxonomic scope" value="Bacteria"/>
</dbReference>
<dbReference type="PROSITE" id="PS50106">
    <property type="entry name" value="PDZ"/>
    <property type="match status" value="1"/>
</dbReference>
<keyword evidence="6" id="KW-1185">Reference proteome</keyword>
<dbReference type="SUPFAM" id="SSF50156">
    <property type="entry name" value="PDZ domain-like"/>
    <property type="match status" value="1"/>
</dbReference>
<dbReference type="InterPro" id="IPR009003">
    <property type="entry name" value="Peptidase_S1_PA"/>
</dbReference>
<keyword evidence="2 5" id="KW-0378">Hydrolase</keyword>
<dbReference type="KEGG" id="gbe:GbCGDNIH1_0147"/>
<sequence length="372" mass="38838">MPFSKPDRSRLSHSRLNGRSNRRRAFCTVILAAMLLSTSACQARTAPDSFAPLVKKIMPAVVNIAVTESLSPQEALAQMPPELKGTPFEKQFRDKLRGRREQVMGAGSGFILDPSGIIITNNHVVGHADRIIVSLSDGSELPARVLGIDDLTDIAVIKVNTSRPLPYVTWGDSHVVEVGDWILAAGNPFGLGGSVTAGIVSARGRDIGAGPFDDFLQLDAPINPGNSGGPTFNMAGQVVGLNTAIVSPTGGSVGIGFAIPAELAAHVVEILRSKGHIDRGWLGVAVEDSSQTDMAGVLIASVDKNGPAARSGLRAGDLVEAVNGAAVQSARSLIRAIAAIPPGSTARLTVQRQGRDVDIEITVGRRPAEHAG</sequence>
<evidence type="ECO:0000259" key="4">
    <source>
        <dbReference type="PROSITE" id="PS50106"/>
    </source>
</evidence>
<organism evidence="5 6">
    <name type="scientific">Granulibacter bethesdensis (strain ATCC BAA-1260 / CGDNIH1)</name>
    <dbReference type="NCBI Taxonomy" id="391165"/>
    <lineage>
        <taxon>Bacteria</taxon>
        <taxon>Pseudomonadati</taxon>
        <taxon>Pseudomonadota</taxon>
        <taxon>Alphaproteobacteria</taxon>
        <taxon>Acetobacterales</taxon>
        <taxon>Acetobacteraceae</taxon>
        <taxon>Granulibacter</taxon>
    </lineage>
</organism>
<evidence type="ECO:0000313" key="5">
    <source>
        <dbReference type="EMBL" id="ABI61045.1"/>
    </source>
</evidence>